<keyword evidence="9" id="KW-1185">Reference proteome</keyword>
<sequence>MPQFDISTYSSQIFWLAIIFSCLYLVISKIIAPTSEKILANRQQILDEYANSALTDAENVKRIQKNYDNSFKQILLATENIKQETLSAIDQLMIAQRATIDQDLAKQTALAKDEMDQIIASFESTKHDAIIELAGSILQKITQQPPNSQLLQECYKKIK</sequence>
<keyword evidence="2 6" id="KW-0812">Transmembrane</keyword>
<evidence type="ECO:0000259" key="7">
    <source>
        <dbReference type="Pfam" id="PF02326"/>
    </source>
</evidence>
<organism evidence="8 9">
    <name type="scientific">Candidatus Trichorickettsia mobilis</name>
    <dbReference type="NCBI Taxonomy" id="1346319"/>
    <lineage>
        <taxon>Bacteria</taxon>
        <taxon>Pseudomonadati</taxon>
        <taxon>Pseudomonadota</taxon>
        <taxon>Alphaproteobacteria</taxon>
        <taxon>Rickettsiales</taxon>
        <taxon>Rickettsiaceae</taxon>
        <taxon>Rickettsieae</taxon>
        <taxon>Candidatus Trichorickettsia</taxon>
    </lineage>
</organism>
<reference evidence="8 9" key="1">
    <citation type="submission" date="2022-10" db="EMBL/GenBank/DDBJ databases">
        <title>Host association and intracellularity evolved multiple times independently in the Rickettsiales.</title>
        <authorList>
            <person name="Castelli M."/>
            <person name="Nardi T."/>
            <person name="Gammuto L."/>
            <person name="Bellinzona G."/>
            <person name="Sabaneyeva E."/>
            <person name="Potekhin A."/>
            <person name="Serra V."/>
            <person name="Petroni G."/>
            <person name="Sassera D."/>
        </authorList>
    </citation>
    <scope>NUCLEOTIDE SEQUENCE [LARGE SCALE GENOMIC DNA]</scope>
    <source>
        <strain evidence="8 9">Kr 154-4</strain>
    </source>
</reference>
<evidence type="ECO:0000256" key="6">
    <source>
        <dbReference type="SAM" id="Phobius"/>
    </source>
</evidence>
<feature type="transmembrane region" description="Helical" evidence="6">
    <location>
        <begin position="12"/>
        <end position="32"/>
    </location>
</feature>
<dbReference type="Pfam" id="PF02326">
    <property type="entry name" value="YMF19"/>
    <property type="match status" value="1"/>
</dbReference>
<evidence type="ECO:0000313" key="8">
    <source>
        <dbReference type="EMBL" id="WPY00321.1"/>
    </source>
</evidence>
<keyword evidence="5" id="KW-0066">ATP synthesis</keyword>
<dbReference type="InterPro" id="IPR003319">
    <property type="entry name" value="YMF19-like_N"/>
</dbReference>
<evidence type="ECO:0000256" key="3">
    <source>
        <dbReference type="ARBA" id="ARBA00022989"/>
    </source>
</evidence>
<comment type="subcellular location">
    <subcellularLocation>
        <location evidence="1">Membrane</location>
    </subcellularLocation>
</comment>
<keyword evidence="4 6" id="KW-0472">Membrane</keyword>
<accession>A0ABZ0UR79</accession>
<evidence type="ECO:0000256" key="1">
    <source>
        <dbReference type="ARBA" id="ARBA00004370"/>
    </source>
</evidence>
<evidence type="ECO:0000256" key="2">
    <source>
        <dbReference type="ARBA" id="ARBA00022692"/>
    </source>
</evidence>
<dbReference type="Proteomes" id="UP001326613">
    <property type="component" value="Chromosome"/>
</dbReference>
<dbReference type="EMBL" id="CP112932">
    <property type="protein sequence ID" value="WPY00321.1"/>
    <property type="molecule type" value="Genomic_DNA"/>
</dbReference>
<evidence type="ECO:0000256" key="4">
    <source>
        <dbReference type="ARBA" id="ARBA00023136"/>
    </source>
</evidence>
<name>A0ABZ0UR79_9RICK</name>
<gene>
    <name evidence="8" type="ORF">Trichorick_00193</name>
</gene>
<keyword evidence="3 6" id="KW-1133">Transmembrane helix</keyword>
<evidence type="ECO:0000256" key="5">
    <source>
        <dbReference type="ARBA" id="ARBA00023310"/>
    </source>
</evidence>
<dbReference type="RefSeq" id="WP_323738400.1">
    <property type="nucleotide sequence ID" value="NZ_CP112932.1"/>
</dbReference>
<evidence type="ECO:0000313" key="9">
    <source>
        <dbReference type="Proteomes" id="UP001326613"/>
    </source>
</evidence>
<feature type="domain" description="ATP synthase YMF19-like N-terminal" evidence="7">
    <location>
        <begin position="2"/>
        <end position="79"/>
    </location>
</feature>
<protein>
    <submittedName>
        <fullName evidence="8">ATP synthase subunit b</fullName>
    </submittedName>
</protein>
<proteinExistence type="predicted"/>